<dbReference type="Pfam" id="PF21857">
    <property type="entry name" value="DUF6913"/>
    <property type="match status" value="1"/>
</dbReference>
<protein>
    <submittedName>
        <fullName evidence="1">Uncharacterized protein</fullName>
    </submittedName>
</protein>
<proteinExistence type="predicted"/>
<evidence type="ECO:0000313" key="2">
    <source>
        <dbReference type="Proteomes" id="UP001259492"/>
    </source>
</evidence>
<dbReference type="EMBL" id="JAVRIA010000001">
    <property type="protein sequence ID" value="MDT0557534.1"/>
    <property type="molecule type" value="Genomic_DNA"/>
</dbReference>
<name>A0ABU2YIN9_9FLAO</name>
<organism evidence="1 2">
    <name type="scientific">Microcosmobacter mediterraneus</name>
    <dbReference type="NCBI Taxonomy" id="3075607"/>
    <lineage>
        <taxon>Bacteria</taxon>
        <taxon>Pseudomonadati</taxon>
        <taxon>Bacteroidota</taxon>
        <taxon>Flavobacteriia</taxon>
        <taxon>Flavobacteriales</taxon>
        <taxon>Flavobacteriaceae</taxon>
        <taxon>Microcosmobacter</taxon>
    </lineage>
</organism>
<reference evidence="1 2" key="1">
    <citation type="submission" date="2023-09" db="EMBL/GenBank/DDBJ databases">
        <authorList>
            <person name="Rey-Velasco X."/>
        </authorList>
    </citation>
    <scope>NUCLEOTIDE SEQUENCE [LARGE SCALE GENOMIC DNA]</scope>
    <source>
        <strain evidence="1 2">W332</strain>
    </source>
</reference>
<gene>
    <name evidence="1" type="ORF">RM697_02665</name>
</gene>
<accession>A0ABU2YIN9</accession>
<keyword evidence="2" id="KW-1185">Reference proteome</keyword>
<dbReference type="Proteomes" id="UP001259492">
    <property type="component" value="Unassembled WGS sequence"/>
</dbReference>
<evidence type="ECO:0000313" key="1">
    <source>
        <dbReference type="EMBL" id="MDT0557534.1"/>
    </source>
</evidence>
<dbReference type="InterPro" id="IPR054207">
    <property type="entry name" value="DUF6913"/>
</dbReference>
<dbReference type="RefSeq" id="WP_311426297.1">
    <property type="nucleotide sequence ID" value="NZ_JAVRIA010000001.1"/>
</dbReference>
<sequence length="172" mass="20106">MILKVFKEKSNQKFINSLLSARRAAFSNSKVQTIGVLLNIEEYDDFESFRVYFKSLGLVSPKCKVVAFIDDEKKISNLWDTYFISKNFGWKGKILSVDLQSFINYEFDVLISYYKKDQLETNLITAMSKAKFKVGLSGLDERLYDLIIDVPINNFKTFKFELKKYLTVLRKL</sequence>
<comment type="caution">
    <text evidence="1">The sequence shown here is derived from an EMBL/GenBank/DDBJ whole genome shotgun (WGS) entry which is preliminary data.</text>
</comment>